<evidence type="ECO:0000313" key="2">
    <source>
        <dbReference type="EMBL" id="SDV47070.1"/>
    </source>
</evidence>
<keyword evidence="1" id="KW-0812">Transmembrane</keyword>
<evidence type="ECO:0000313" key="3">
    <source>
        <dbReference type="Proteomes" id="UP000243719"/>
    </source>
</evidence>
<feature type="transmembrane region" description="Helical" evidence="1">
    <location>
        <begin position="55"/>
        <end position="82"/>
    </location>
</feature>
<dbReference type="OrthoDB" id="8689618at2"/>
<proteinExistence type="predicted"/>
<dbReference type="EMBL" id="FNLO01000002">
    <property type="protein sequence ID" value="SDV47070.1"/>
    <property type="molecule type" value="Genomic_DNA"/>
</dbReference>
<dbReference type="Proteomes" id="UP000243719">
    <property type="component" value="Unassembled WGS sequence"/>
</dbReference>
<keyword evidence="3" id="KW-1185">Reference proteome</keyword>
<keyword evidence="1" id="KW-0472">Membrane</keyword>
<name>A0A1H2PKW1_9BURK</name>
<sequence length="239" mass="26051">MRSGTTRWLTLAIGGIASAAFVGGVAAYLPTIAVVGAGTAIASVATFAGSTRRRWLATTIASAALGAVLWLAFGTTLGYFWLNRSRLDALVTQIDAVPTITSLQLGHDEAVAAPINDIQRFDSYRFINEQLVTRYRRRVAPDAPDAPDTPQPTVYEDDLLHRLQVPVARYHALRATLDALSLSGFDRIGRGGIALDERMPGGTPWGNAFLYLPTDDTPAIERTLEQRRLAPHWFYITRG</sequence>
<evidence type="ECO:0000256" key="1">
    <source>
        <dbReference type="SAM" id="Phobius"/>
    </source>
</evidence>
<accession>A0A1H2PKW1</accession>
<dbReference type="AlphaFoldDB" id="A0A1H2PKW1"/>
<organism evidence="2 3">
    <name type="scientific">Chitinasiproducens palmae</name>
    <dbReference type="NCBI Taxonomy" id="1770053"/>
    <lineage>
        <taxon>Bacteria</taxon>
        <taxon>Pseudomonadati</taxon>
        <taxon>Pseudomonadota</taxon>
        <taxon>Betaproteobacteria</taxon>
        <taxon>Burkholderiales</taxon>
        <taxon>Burkholderiaceae</taxon>
        <taxon>Chitinasiproducens</taxon>
    </lineage>
</organism>
<keyword evidence="1" id="KW-1133">Transmembrane helix</keyword>
<gene>
    <name evidence="2" type="ORF">SAMN05216551_102243</name>
</gene>
<reference evidence="3" key="1">
    <citation type="submission" date="2016-09" db="EMBL/GenBank/DDBJ databases">
        <authorList>
            <person name="Varghese N."/>
            <person name="Submissions S."/>
        </authorList>
    </citation>
    <scope>NUCLEOTIDE SEQUENCE [LARGE SCALE GENOMIC DNA]</scope>
    <source>
        <strain evidence="3">JS23</strain>
    </source>
</reference>
<protein>
    <submittedName>
        <fullName evidence="2">Uncharacterized protein</fullName>
    </submittedName>
</protein>